<accession>A0A2X0XPK7</accession>
<evidence type="ECO:0000259" key="1">
    <source>
        <dbReference type="Pfam" id="PF01973"/>
    </source>
</evidence>
<protein>
    <submittedName>
        <fullName evidence="2">Uncharacterized protein conserved in bacteria</fullName>
    </submittedName>
</protein>
<dbReference type="AlphaFoldDB" id="A0A2X0XPK7"/>
<feature type="domain" description="6-hydroxymethylpterin diphosphokinase MptE-like" evidence="1">
    <location>
        <begin position="2"/>
        <end position="106"/>
    </location>
</feature>
<organism evidence="2 3">
    <name type="scientific">Lysinibacillus capsici</name>
    <dbReference type="NCBI Taxonomy" id="2115968"/>
    <lineage>
        <taxon>Bacteria</taxon>
        <taxon>Bacillati</taxon>
        <taxon>Bacillota</taxon>
        <taxon>Bacilli</taxon>
        <taxon>Bacillales</taxon>
        <taxon>Bacillaceae</taxon>
        <taxon>Lysinibacillus</taxon>
    </lineage>
</organism>
<dbReference type="Pfam" id="PF01973">
    <property type="entry name" value="MptE-like"/>
    <property type="match status" value="1"/>
</dbReference>
<name>A0A2X0XPK7_9BACI</name>
<dbReference type="PANTHER" id="PTHR41786:SF1">
    <property type="entry name" value="6-HYDROXYMETHYLPTERIN DIPHOSPHOKINASE MPTE-LIKE DOMAIN-CONTAINING PROTEIN"/>
    <property type="match status" value="1"/>
</dbReference>
<evidence type="ECO:0000313" key="3">
    <source>
        <dbReference type="Proteomes" id="UP000251431"/>
    </source>
</evidence>
<reference evidence="2 3" key="1">
    <citation type="submission" date="2018-06" db="EMBL/GenBank/DDBJ databases">
        <authorList>
            <consortium name="Pathogen Informatics"/>
            <person name="Doyle S."/>
        </authorList>
    </citation>
    <scope>NUCLEOTIDE SEQUENCE [LARGE SCALE GENOMIC DNA]</scope>
    <source>
        <strain evidence="2 3">NCTC7582</strain>
    </source>
</reference>
<evidence type="ECO:0000313" key="2">
    <source>
        <dbReference type="EMBL" id="SPT99483.1"/>
    </source>
</evidence>
<proteinExistence type="predicted"/>
<dbReference type="EMBL" id="UAQE01000001">
    <property type="protein sequence ID" value="SPT99483.1"/>
    <property type="molecule type" value="Genomic_DNA"/>
</dbReference>
<dbReference type="Proteomes" id="UP000251431">
    <property type="component" value="Unassembled WGS sequence"/>
</dbReference>
<dbReference type="InterPro" id="IPR002826">
    <property type="entry name" value="MptE-like"/>
</dbReference>
<sequence length="339" mass="38838">MEPDYVVTIDGGKPNYLHFKQLYLQNAEIIYSMQNHYMVRKSFEKKGFVIGTNGYGKLTKYLETEIGVKYPVLEYGGSVAHSAFNVAHYITTGPVALIGQDLAYTDNLTHASTNKNARGIDEAFIKEREAFQIEGYYGELVWTNPVFQSMKLDFEALISVKKPDVPFYNCTEGGVKIKGFEQMSFENYLKQSVSKIEESKVIKVIKVNDINLDLDINNNLKHMLKNLNELKVFLNKGLIIIEKIELSKQIDKKALKKLDDLERNINKLLDKIPIEPMTNSITIDILSNYLPAENETTVETYKRVIRQTKALYTQLQSAINYTEQCIKNVFENSEVENNE</sequence>
<gene>
    <name evidence="2" type="ORF">NCTC7582_02356</name>
</gene>
<dbReference type="PANTHER" id="PTHR41786">
    <property type="entry name" value="MOTILITY ACCESSORY FACTOR MAF"/>
    <property type="match status" value="1"/>
</dbReference>